<accession>A0A316V141</accession>
<dbReference type="RefSeq" id="XP_025365576.1">
    <property type="nucleotide sequence ID" value="XM_025509471.1"/>
</dbReference>
<proteinExistence type="predicted"/>
<evidence type="ECO:0000313" key="2">
    <source>
        <dbReference type="Proteomes" id="UP000245884"/>
    </source>
</evidence>
<name>A0A316V141_9BASI</name>
<protein>
    <submittedName>
        <fullName evidence="1">Uncharacterized protein</fullName>
    </submittedName>
</protein>
<dbReference type="AlphaFoldDB" id="A0A316V141"/>
<keyword evidence="2" id="KW-1185">Reference proteome</keyword>
<sequence>MILPPCRGEAASRALRPAFALRAAPTRMGRCACIACLRERKKPQANSRQTSLSPSSFINVNVNDSSAERWSQVRANRQAGRSLAVGSQLRLGAPRTHARTHARTLTCTYAWSAASGRPPSPAKHHRVLSRPSAVRRSWHSGVDGRLYTEQDLLIIVGSARVRTFQPVMAPFCGAIAKSHAAEAAKKTPILNQECCWKAMARRSPLTQTVSSLRIATHRRLTAKQTPLRGPQRRRSRRHSLHEFTCEKSSREVCEIARPSLESLIAALSSLSAYHAVLVRHGFDLTAPAYECSPLWPRALHLPASFKVRAKATSMSIA</sequence>
<gene>
    <name evidence="1" type="ORF">BDZ90DRAFT_29853</name>
</gene>
<organism evidence="1 2">
    <name type="scientific">Jaminaea rosea</name>
    <dbReference type="NCBI Taxonomy" id="1569628"/>
    <lineage>
        <taxon>Eukaryota</taxon>
        <taxon>Fungi</taxon>
        <taxon>Dikarya</taxon>
        <taxon>Basidiomycota</taxon>
        <taxon>Ustilaginomycotina</taxon>
        <taxon>Exobasidiomycetes</taxon>
        <taxon>Microstromatales</taxon>
        <taxon>Microstromatales incertae sedis</taxon>
        <taxon>Jaminaea</taxon>
    </lineage>
</organism>
<dbReference type="Proteomes" id="UP000245884">
    <property type="component" value="Unassembled WGS sequence"/>
</dbReference>
<reference evidence="1 2" key="1">
    <citation type="journal article" date="2018" name="Mol. Biol. Evol.">
        <title>Broad Genomic Sampling Reveals a Smut Pathogenic Ancestry of the Fungal Clade Ustilaginomycotina.</title>
        <authorList>
            <person name="Kijpornyongpan T."/>
            <person name="Mondo S.J."/>
            <person name="Barry K."/>
            <person name="Sandor L."/>
            <person name="Lee J."/>
            <person name="Lipzen A."/>
            <person name="Pangilinan J."/>
            <person name="LaButti K."/>
            <person name="Hainaut M."/>
            <person name="Henrissat B."/>
            <person name="Grigoriev I.V."/>
            <person name="Spatafora J.W."/>
            <person name="Aime M.C."/>
        </authorList>
    </citation>
    <scope>NUCLEOTIDE SEQUENCE [LARGE SCALE GENOMIC DNA]</scope>
    <source>
        <strain evidence="1 2">MCA 5214</strain>
    </source>
</reference>
<dbReference type="GeneID" id="37031294"/>
<dbReference type="EMBL" id="KZ819662">
    <property type="protein sequence ID" value="PWN30964.1"/>
    <property type="molecule type" value="Genomic_DNA"/>
</dbReference>
<evidence type="ECO:0000313" key="1">
    <source>
        <dbReference type="EMBL" id="PWN30964.1"/>
    </source>
</evidence>